<keyword evidence="2" id="KW-1185">Reference proteome</keyword>
<evidence type="ECO:0000313" key="2">
    <source>
        <dbReference type="Proteomes" id="UP000503088"/>
    </source>
</evidence>
<organism evidence="1 2">
    <name type="scientific">Kroppenstedtia pulmonis</name>
    <dbReference type="NCBI Taxonomy" id="1380685"/>
    <lineage>
        <taxon>Bacteria</taxon>
        <taxon>Bacillati</taxon>
        <taxon>Bacillota</taxon>
        <taxon>Bacilli</taxon>
        <taxon>Bacillales</taxon>
        <taxon>Thermoactinomycetaceae</taxon>
        <taxon>Kroppenstedtia</taxon>
    </lineage>
</organism>
<accession>A0A7D4CWT9</accession>
<sequence length="197" mass="23956">MLDLPKIPPEKEKYIISRAWENCDDLHTQPYVAVFKYEDDKCQFEMCLTAQEADIYQNARTQYEKIKRSHPDPQVQKHWKAQKFLSLHEHFDEQIRKYYSLRDMDKSALQQTIEYCQLQIQYVPVAIRAFRDDPFIDKLPEHVGYRYLIKIWEEQRRYKESLYLAKLAWEEGWQGNWEEWIIRLKEKIKLSGGDSFV</sequence>
<name>A0A7D4CWT9_9BACL</name>
<dbReference type="EMBL" id="CP048104">
    <property type="protein sequence ID" value="QKG85317.1"/>
    <property type="molecule type" value="Genomic_DNA"/>
</dbReference>
<proteinExistence type="predicted"/>
<dbReference type="RefSeq" id="WP_173223861.1">
    <property type="nucleotide sequence ID" value="NZ_CP048104.1"/>
</dbReference>
<reference evidence="1 2" key="1">
    <citation type="submission" date="2020-01" db="EMBL/GenBank/DDBJ databases">
        <authorList>
            <person name="Gulvik C.A."/>
            <person name="Batra D.G."/>
        </authorList>
    </citation>
    <scope>NUCLEOTIDE SEQUENCE [LARGE SCALE GENOMIC DNA]</scope>
    <source>
        <strain evidence="1 2">W9323</strain>
    </source>
</reference>
<evidence type="ECO:0000313" key="1">
    <source>
        <dbReference type="EMBL" id="QKG85317.1"/>
    </source>
</evidence>
<dbReference type="KEGG" id="kpul:GXN76_13095"/>
<gene>
    <name evidence="1" type="ORF">GXN76_13095</name>
</gene>
<dbReference type="AlphaFoldDB" id="A0A7D4CWT9"/>
<protein>
    <submittedName>
        <fullName evidence="1">Uncharacterized protein</fullName>
    </submittedName>
</protein>
<dbReference type="Proteomes" id="UP000503088">
    <property type="component" value="Chromosome"/>
</dbReference>